<feature type="region of interest" description="Disordered" evidence="1">
    <location>
        <begin position="123"/>
        <end position="146"/>
    </location>
</feature>
<sequence length="826" mass="92924">MISLFAVFCLLLLSSLGHCQDNDLPSRFEIESSINRTIEEVERQVREDSRLPRLTRQDIVKILENITSQDLNEFKDKEKFKQARNMYQRALMVVLPYSAEESPGNLKDLYTKPPMTKIIPDFLSESDENEPEEGKTKKENNNAENSETLVTENLIVNHNSYKIASKDSTTMKNHYKNHRDTYSEVRTKMPLKDSLKIDSTPVRFTFNLENLQKSAFTTEKTTTRKYPIYNGSKSSDLEIVYSTSVTEEPVTKPASKEITIDLERFKMNQNVLTSSQWRYNAPPSTTLKPTVSSKLEKIPFLPTINTQLEDRLAVSSTREPEIRTKDSNVAERFTLNSERPIALFVTPMPSETSSKAKYSSTYSLNSTGFRQTMPTTGTTITTTSMRPEVMDLLASIGLRPNNSNNVEDVYKRNKEILDSKIKFPHLNSIHSLISGLISDRSNAVSVVDRNISSEKPGSEIKKGMENLTPDVQMLFKRFGLQTQNLVLQPATTTTERTILNLNSYTNFKPLPTSSVKDQEMKVFLAKFGLGVDVNRREKSMKPSTEIPSLIEAVPSNMRGILENIGLIINSQKTNRAVIDSTEDRESTGTSKFHVFKPHEAVVNNEEQMSKINELLDTVKLVQQGKADIQNVKKVANDLLRTTKTLKDGPDPLKLEEIIKSYNDDVRNEVKRQQDAEEKKETSTSTTTEQTTPSPIVTTELAETTLSTSTTTDSAIASSDQSKSATSTSTSASTSNLMALEESFGGTTKEPDTALPPRRKSGLYFLVDWNSFLEVGEDDKEKVNLRFAPKVGDRARFLPVTVPLTNKTFSLKKTSNQDCLTYMVVKV</sequence>
<organism evidence="3 4">
    <name type="scientific">Frieseomelitta varia</name>
    <dbReference type="NCBI Taxonomy" id="561572"/>
    <lineage>
        <taxon>Eukaryota</taxon>
        <taxon>Metazoa</taxon>
        <taxon>Ecdysozoa</taxon>
        <taxon>Arthropoda</taxon>
        <taxon>Hexapoda</taxon>
        <taxon>Insecta</taxon>
        <taxon>Pterygota</taxon>
        <taxon>Neoptera</taxon>
        <taxon>Endopterygota</taxon>
        <taxon>Hymenoptera</taxon>
        <taxon>Apocrita</taxon>
        <taxon>Aculeata</taxon>
        <taxon>Apoidea</taxon>
        <taxon>Anthophila</taxon>
        <taxon>Apidae</taxon>
        <taxon>Frieseomelitta</taxon>
    </lineage>
</organism>
<feature type="compositionally biased region" description="Low complexity" evidence="1">
    <location>
        <begin position="682"/>
        <end position="734"/>
    </location>
</feature>
<evidence type="ECO:0000256" key="2">
    <source>
        <dbReference type="SAM" id="SignalP"/>
    </source>
</evidence>
<comment type="caution">
    <text evidence="3">The sequence shown here is derived from an EMBL/GenBank/DDBJ whole genome shotgun (WGS) entry which is preliminary data.</text>
</comment>
<feature type="compositionally biased region" description="Basic and acidic residues" evidence="1">
    <location>
        <begin position="667"/>
        <end position="681"/>
    </location>
</feature>
<accession>A0A833S919</accession>
<evidence type="ECO:0000256" key="1">
    <source>
        <dbReference type="SAM" id="MobiDB-lite"/>
    </source>
</evidence>
<dbReference type="EMBL" id="WNWW01000404">
    <property type="protein sequence ID" value="KAF3425332.1"/>
    <property type="molecule type" value="Genomic_DNA"/>
</dbReference>
<name>A0A833S919_9HYME</name>
<evidence type="ECO:0000313" key="3">
    <source>
        <dbReference type="EMBL" id="KAF3425332.1"/>
    </source>
</evidence>
<gene>
    <name evidence="3" type="ORF">E2986_03029</name>
</gene>
<proteinExistence type="predicted"/>
<keyword evidence="2" id="KW-0732">Signal</keyword>
<feature type="signal peptide" evidence="2">
    <location>
        <begin position="1"/>
        <end position="19"/>
    </location>
</feature>
<dbReference type="AlphaFoldDB" id="A0A833S919"/>
<dbReference type="Proteomes" id="UP000655588">
    <property type="component" value="Unassembled WGS sequence"/>
</dbReference>
<feature type="region of interest" description="Disordered" evidence="1">
    <location>
        <begin position="667"/>
        <end position="735"/>
    </location>
</feature>
<feature type="compositionally biased region" description="Basic and acidic residues" evidence="1">
    <location>
        <begin position="132"/>
        <end position="141"/>
    </location>
</feature>
<protein>
    <submittedName>
        <fullName evidence="3">Uncharacterized protein</fullName>
    </submittedName>
</protein>
<evidence type="ECO:0000313" key="4">
    <source>
        <dbReference type="Proteomes" id="UP000655588"/>
    </source>
</evidence>
<keyword evidence="4" id="KW-1185">Reference proteome</keyword>
<reference evidence="3" key="1">
    <citation type="submission" date="2019-11" db="EMBL/GenBank/DDBJ databases">
        <title>The nuclear and mitochondrial genomes of Frieseomelitta varia - a highly eusocial stingless bee (Meliponini) with a permanently sterile worker caste.</title>
        <authorList>
            <person name="Freitas F.C.P."/>
            <person name="Lourenco A.P."/>
            <person name="Nunes F.M.F."/>
            <person name="Paschoal A.R."/>
            <person name="Abreu F.C.P."/>
            <person name="Barbin F.O."/>
            <person name="Bataglia L."/>
            <person name="Cardoso-Junior C.A.M."/>
            <person name="Cervoni M.S."/>
            <person name="Silva S.R."/>
            <person name="Dalarmi F."/>
            <person name="Del Lama M.A."/>
            <person name="Depintor T.S."/>
            <person name="Ferreira K.M."/>
            <person name="Goria P.S."/>
            <person name="Jaskot M.C."/>
            <person name="Lago D.C."/>
            <person name="Luna-Lucena D."/>
            <person name="Moda L.M."/>
            <person name="Nascimento L."/>
            <person name="Pedrino M."/>
            <person name="Rabico F.O."/>
            <person name="Sanches F.C."/>
            <person name="Santos D.E."/>
            <person name="Santos C.G."/>
            <person name="Vieira J."/>
            <person name="Lopes T.F."/>
            <person name="Barchuk A.R."/>
            <person name="Hartfelder K."/>
            <person name="Simoes Z.L.P."/>
            <person name="Bitondi M.M.G."/>
            <person name="Pinheiro D.G."/>
        </authorList>
    </citation>
    <scope>NUCLEOTIDE SEQUENCE</scope>
    <source>
        <strain evidence="3">USP_RPSP 00005682</strain>
        <tissue evidence="3">Whole individual</tissue>
    </source>
</reference>
<feature type="chain" id="PRO_5032878850" evidence="2">
    <location>
        <begin position="20"/>
        <end position="826"/>
    </location>
</feature>